<proteinExistence type="inferred from homology"/>
<dbReference type="InParanoid" id="E8R1D7"/>
<dbReference type="RefSeq" id="WP_013564642.1">
    <property type="nucleotide sequence ID" value="NC_014962.1"/>
</dbReference>
<evidence type="ECO:0000256" key="3">
    <source>
        <dbReference type="ARBA" id="ARBA00022692"/>
    </source>
</evidence>
<keyword evidence="6" id="KW-0813">Transport</keyword>
<comment type="subcellular location">
    <subcellularLocation>
        <location evidence="1">Cell membrane</location>
        <topology evidence="1">Multi-pass membrane protein</topology>
    </subcellularLocation>
    <subcellularLocation>
        <location evidence="6">Membrane</location>
        <topology evidence="6">Multi-pass membrane protein</topology>
    </subcellularLocation>
</comment>
<evidence type="ECO:0000256" key="7">
    <source>
        <dbReference type="SAM" id="MobiDB-lite"/>
    </source>
</evidence>
<dbReference type="InterPro" id="IPR002898">
    <property type="entry name" value="MotA_ExbB_proton_chnl"/>
</dbReference>
<evidence type="ECO:0000313" key="11">
    <source>
        <dbReference type="Proteomes" id="UP000008631"/>
    </source>
</evidence>
<evidence type="ECO:0000256" key="8">
    <source>
        <dbReference type="SAM" id="Phobius"/>
    </source>
</evidence>
<keyword evidence="5 8" id="KW-0472">Membrane</keyword>
<reference evidence="10 11" key="2">
    <citation type="journal article" date="2011" name="Stand. Genomic Sci.">
        <title>Complete genome sequence of Isosphaera pallida type strain (IS1B).</title>
        <authorList>
            <consortium name="US DOE Joint Genome Institute (JGI-PGF)"/>
            <person name="Goker M."/>
            <person name="Cleland D."/>
            <person name="Saunders E."/>
            <person name="Lapidus A."/>
            <person name="Nolan M."/>
            <person name="Lucas S."/>
            <person name="Hammon N."/>
            <person name="Deshpande S."/>
            <person name="Cheng J.F."/>
            <person name="Tapia R."/>
            <person name="Han C."/>
            <person name="Goodwin L."/>
            <person name="Pitluck S."/>
            <person name="Liolios K."/>
            <person name="Pagani I."/>
            <person name="Ivanova N."/>
            <person name="Mavromatis K."/>
            <person name="Pati A."/>
            <person name="Chen A."/>
            <person name="Palaniappan K."/>
            <person name="Land M."/>
            <person name="Hauser L."/>
            <person name="Chang Y.J."/>
            <person name="Jeffries C.D."/>
            <person name="Detter J.C."/>
            <person name="Beck B."/>
            <person name="Woyke T."/>
            <person name="Bristow J."/>
            <person name="Eisen J.A."/>
            <person name="Markowitz V."/>
            <person name="Hugenholtz P."/>
            <person name="Kyrpides N.C."/>
            <person name="Klenk H.P."/>
        </authorList>
    </citation>
    <scope>NUCLEOTIDE SEQUENCE [LARGE SCALE GENOMIC DNA]</scope>
    <source>
        <strain evidence="11">ATCC 43644 / DSM 9630 / IS1B</strain>
    </source>
</reference>
<organism evidence="10 11">
    <name type="scientific">Isosphaera pallida (strain ATCC 43644 / DSM 9630 / IS1B)</name>
    <dbReference type="NCBI Taxonomy" id="575540"/>
    <lineage>
        <taxon>Bacteria</taxon>
        <taxon>Pseudomonadati</taxon>
        <taxon>Planctomycetota</taxon>
        <taxon>Planctomycetia</taxon>
        <taxon>Isosphaerales</taxon>
        <taxon>Isosphaeraceae</taxon>
        <taxon>Isosphaera</taxon>
    </lineage>
</organism>
<sequence length="424" mass="45441">MRSTGIAIGTGWATVLVWGGTLLSAALLPNPARAASVAQVPSPADAMIGALQSEPLLQDGDRSTFEPAVKEEQDQFELGTLPPLPDDAPADLVRQDELTTPEAHADSGHDGEPPSADQPVGQGGRSAVDQADMGPSAEAGWWGMGFDPRTIDWATLPALAAERFQATRVWFARWQTETPLGIRLCWGGLAACGLFAFLIIVERTWATRSRRVLGGDFIKTFQTTLLAEPPLNRDRALELCRTRPSAAAQVALAALQRWGRPTADVERGVAIAIRQERDRLKRNLGTLRRITVLAPLIGLLGGLLIANEVLHATPEDGVVAFRELTRSLTPLVVGVIMAIVILVILDSKVTKVERLIGSLERLGMQVADAVATATREGTTGEPIPVKISKIVPPRNARGLRIEIPEDLVKQAGQARSASHRNGSS</sequence>
<dbReference type="eggNOG" id="COG0811">
    <property type="taxonomic scope" value="Bacteria"/>
</dbReference>
<accession>E8R1D7</accession>
<evidence type="ECO:0000256" key="1">
    <source>
        <dbReference type="ARBA" id="ARBA00004651"/>
    </source>
</evidence>
<reference key="1">
    <citation type="submission" date="2010-11" db="EMBL/GenBank/DDBJ databases">
        <title>The complete sequence of chromosome of Isophaera pallida ATCC 43644.</title>
        <authorList>
            <consortium name="US DOE Joint Genome Institute (JGI-PGF)"/>
            <person name="Lucas S."/>
            <person name="Copeland A."/>
            <person name="Lapidus A."/>
            <person name="Bruce D."/>
            <person name="Goodwin L."/>
            <person name="Pitluck S."/>
            <person name="Kyrpides N."/>
            <person name="Mavromatis K."/>
            <person name="Pagani I."/>
            <person name="Ivanova N."/>
            <person name="Saunders E."/>
            <person name="Brettin T."/>
            <person name="Detter J.C."/>
            <person name="Han C."/>
            <person name="Tapia R."/>
            <person name="Land M."/>
            <person name="Hauser L."/>
            <person name="Markowitz V."/>
            <person name="Cheng J.-F."/>
            <person name="Hugenholtz P."/>
            <person name="Woyke T."/>
            <person name="Wu D."/>
            <person name="Eisen J.A."/>
        </authorList>
    </citation>
    <scope>NUCLEOTIDE SEQUENCE</scope>
    <source>
        <strain>ATCC 43644</strain>
    </source>
</reference>
<feature type="transmembrane region" description="Helical" evidence="8">
    <location>
        <begin position="180"/>
        <end position="201"/>
    </location>
</feature>
<evidence type="ECO:0000259" key="9">
    <source>
        <dbReference type="Pfam" id="PF01618"/>
    </source>
</evidence>
<protein>
    <recommendedName>
        <fullName evidence="9">MotA/TolQ/ExbB proton channel domain-containing protein</fullName>
    </recommendedName>
</protein>
<dbReference type="Proteomes" id="UP000008631">
    <property type="component" value="Chromosome"/>
</dbReference>
<comment type="similarity">
    <text evidence="6">Belongs to the exbB/tolQ family.</text>
</comment>
<feature type="domain" description="MotA/TolQ/ExbB proton channel" evidence="9">
    <location>
        <begin position="248"/>
        <end position="360"/>
    </location>
</feature>
<keyword evidence="6" id="KW-0653">Protein transport</keyword>
<dbReference type="STRING" id="575540.Isop_1771"/>
<dbReference type="EMBL" id="CP002353">
    <property type="protein sequence ID" value="ADV62354.1"/>
    <property type="molecule type" value="Genomic_DNA"/>
</dbReference>
<feature type="region of interest" description="Disordered" evidence="7">
    <location>
        <begin position="71"/>
        <end position="90"/>
    </location>
</feature>
<dbReference type="HOGENOM" id="CLU_646861_0_0_0"/>
<name>E8R1D7_ISOPI</name>
<feature type="transmembrane region" description="Helical" evidence="8">
    <location>
        <begin position="327"/>
        <end position="345"/>
    </location>
</feature>
<keyword evidence="11" id="KW-1185">Reference proteome</keyword>
<keyword evidence="2" id="KW-1003">Cell membrane</keyword>
<dbReference type="GO" id="GO:0005886">
    <property type="term" value="C:plasma membrane"/>
    <property type="evidence" value="ECO:0007669"/>
    <property type="project" value="UniProtKB-SubCell"/>
</dbReference>
<feature type="compositionally biased region" description="Basic and acidic residues" evidence="7">
    <location>
        <begin position="100"/>
        <end position="112"/>
    </location>
</feature>
<dbReference type="OrthoDB" id="4045at2"/>
<dbReference type="Pfam" id="PF01618">
    <property type="entry name" value="MotA_ExbB"/>
    <property type="match status" value="1"/>
</dbReference>
<dbReference type="GO" id="GO:0017038">
    <property type="term" value="P:protein import"/>
    <property type="evidence" value="ECO:0007669"/>
    <property type="project" value="TreeGrafter"/>
</dbReference>
<evidence type="ECO:0000256" key="6">
    <source>
        <dbReference type="RuleBase" id="RU004057"/>
    </source>
</evidence>
<evidence type="ECO:0000256" key="4">
    <source>
        <dbReference type="ARBA" id="ARBA00022989"/>
    </source>
</evidence>
<keyword evidence="4 8" id="KW-1133">Transmembrane helix</keyword>
<feature type="region of interest" description="Disordered" evidence="7">
    <location>
        <begin position="100"/>
        <end position="134"/>
    </location>
</feature>
<gene>
    <name evidence="10" type="ordered locus">Isop_1771</name>
</gene>
<keyword evidence="3 8" id="KW-0812">Transmembrane</keyword>
<dbReference type="PANTHER" id="PTHR30625:SF11">
    <property type="entry name" value="MOTA_TOLQ_EXBB PROTON CHANNEL DOMAIN-CONTAINING PROTEIN"/>
    <property type="match status" value="1"/>
</dbReference>
<dbReference type="PANTHER" id="PTHR30625">
    <property type="entry name" value="PROTEIN TOLQ"/>
    <property type="match status" value="1"/>
</dbReference>
<evidence type="ECO:0000313" key="10">
    <source>
        <dbReference type="EMBL" id="ADV62354.1"/>
    </source>
</evidence>
<evidence type="ECO:0000256" key="5">
    <source>
        <dbReference type="ARBA" id="ARBA00023136"/>
    </source>
</evidence>
<feature type="transmembrane region" description="Helical" evidence="8">
    <location>
        <begin position="287"/>
        <end position="307"/>
    </location>
</feature>
<evidence type="ECO:0000256" key="2">
    <source>
        <dbReference type="ARBA" id="ARBA00022475"/>
    </source>
</evidence>
<dbReference type="InterPro" id="IPR050790">
    <property type="entry name" value="ExbB/TolQ_transport"/>
</dbReference>
<dbReference type="AlphaFoldDB" id="E8R1D7"/>
<dbReference type="KEGG" id="ipa:Isop_1771"/>